<dbReference type="VEuPathDB" id="TriTrypDB:TcIL3000_3_1080"/>
<feature type="region of interest" description="Disordered" evidence="1">
    <location>
        <begin position="112"/>
        <end position="163"/>
    </location>
</feature>
<sequence>MSSSAELMVAALQLQRTRCETYRLWEAKFHCALEGALSVSDFETAVTGSIVAAFQRVSTSLRMVQQMCKESDDGSRRFLDVWIDELQTLEQEHYCTSVQMAQLIVQHCEPSVHHDEKQKAEPTSVPTGEATKGKPEDSSDPSIGKPEMREEPGVQASNESMKRCDGTCSSLHDTELCELRRLIPLRAQCRLTYVTCQGDFSHCSWDGDLDDGDDMLPDGAASRKEELLVPFVHKSGDALFYSPHQVWRRCAEFNGAVVSLKRKQQRLRQLLDEKIDELQEEITTTVPTPVKTVSTS</sequence>
<dbReference type="Pfam" id="PF14966">
    <property type="entry name" value="DNA_repr_REX1B"/>
    <property type="match status" value="1"/>
</dbReference>
<protein>
    <submittedName>
        <fullName evidence="2">Uncharacterized protein</fullName>
    </submittedName>
</protein>
<dbReference type="AlphaFoldDB" id="G0UJX8"/>
<organism evidence="2">
    <name type="scientific">Trypanosoma congolense (strain IL3000)</name>
    <dbReference type="NCBI Taxonomy" id="1068625"/>
    <lineage>
        <taxon>Eukaryota</taxon>
        <taxon>Discoba</taxon>
        <taxon>Euglenozoa</taxon>
        <taxon>Kinetoplastea</taxon>
        <taxon>Metakinetoplastina</taxon>
        <taxon>Trypanosomatida</taxon>
        <taxon>Trypanosomatidae</taxon>
        <taxon>Trypanosoma</taxon>
        <taxon>Nannomonas</taxon>
    </lineage>
</organism>
<reference evidence="2" key="1">
    <citation type="journal article" date="2012" name="Proc. Natl. Acad. Sci. U.S.A.">
        <title>Antigenic diversity is generated by distinct evolutionary mechanisms in African trypanosome species.</title>
        <authorList>
            <person name="Jackson A.P."/>
            <person name="Berry A."/>
            <person name="Aslett M."/>
            <person name="Allison H.C."/>
            <person name="Burton P."/>
            <person name="Vavrova-Anderson J."/>
            <person name="Brown R."/>
            <person name="Browne H."/>
            <person name="Corton N."/>
            <person name="Hauser H."/>
            <person name="Gamble J."/>
            <person name="Gilderthorp R."/>
            <person name="Marcello L."/>
            <person name="McQuillan J."/>
            <person name="Otto T.D."/>
            <person name="Quail M.A."/>
            <person name="Sanders M.J."/>
            <person name="van Tonder A."/>
            <person name="Ginger M.L."/>
            <person name="Field M.C."/>
            <person name="Barry J.D."/>
            <person name="Hertz-Fowler C."/>
            <person name="Berriman M."/>
        </authorList>
    </citation>
    <scope>NUCLEOTIDE SEQUENCE</scope>
    <source>
        <strain evidence="2">IL3000</strain>
    </source>
</reference>
<accession>G0UJX8</accession>
<proteinExistence type="predicted"/>
<gene>
    <name evidence="2" type="ORF">TCIL3000_3_1080</name>
</gene>
<dbReference type="EMBL" id="HE575316">
    <property type="protein sequence ID" value="CCC89683.1"/>
    <property type="molecule type" value="Genomic_DNA"/>
</dbReference>
<evidence type="ECO:0000313" key="2">
    <source>
        <dbReference type="EMBL" id="CCC89683.1"/>
    </source>
</evidence>
<name>G0UJX8_TRYCI</name>
<dbReference type="InterPro" id="IPR039491">
    <property type="entry name" value="REX1-B"/>
</dbReference>
<evidence type="ECO:0000256" key="1">
    <source>
        <dbReference type="SAM" id="MobiDB-lite"/>
    </source>
</evidence>